<feature type="domain" description="Secretion system C-terminal sorting" evidence="2">
    <location>
        <begin position="161"/>
        <end position="224"/>
    </location>
</feature>
<dbReference type="RefSeq" id="WP_182043635.1">
    <property type="nucleotide sequence ID" value="NZ_JACDZE010000003.1"/>
</dbReference>
<proteinExistence type="predicted"/>
<reference evidence="3 4" key="1">
    <citation type="submission" date="2020-07" db="EMBL/GenBank/DDBJ databases">
        <title>Moheibacter lacus sp. nov., a member of the family Flavobacteriaceae isolated from freshwater lake sediment.</title>
        <authorList>
            <person name="Liu Y."/>
        </authorList>
    </citation>
    <scope>NUCLEOTIDE SEQUENCE [LARGE SCALE GENOMIC DNA]</scope>
    <source>
        <strain evidence="3 4">BDHS18</strain>
    </source>
</reference>
<sequence length="228" mass="26952">MKSTLLFSIVLFCSIPSHSQYYNYYLYHFPYQDPFVPNEEIPFVKFSIGDENDYTYLETEVCQYRKVRIDYCLCWDPEFHIIEILEESGEPCENQENQSFEQDYLSNFDVDRHWYYWDENLDNGAHLYHLTASLVPGQPYISYSNTLMNTTDMISPEKIEIYPNPASNSIQFSEKIKKLVVFDLSGKIQIEKDLILDELDISDLPKGTYIIKGYKENGKFFTAKFMKN</sequence>
<keyword evidence="4" id="KW-1185">Reference proteome</keyword>
<name>A0A838ZSS3_9FLAO</name>
<keyword evidence="1" id="KW-0732">Signal</keyword>
<accession>A0A838ZSS3</accession>
<organism evidence="3 4">
    <name type="scientific">Moheibacter lacus</name>
    <dbReference type="NCBI Taxonomy" id="2745851"/>
    <lineage>
        <taxon>Bacteria</taxon>
        <taxon>Pseudomonadati</taxon>
        <taxon>Bacteroidota</taxon>
        <taxon>Flavobacteriia</taxon>
        <taxon>Flavobacteriales</taxon>
        <taxon>Weeksellaceae</taxon>
        <taxon>Moheibacter</taxon>
    </lineage>
</organism>
<dbReference type="Pfam" id="PF18962">
    <property type="entry name" value="Por_Secre_tail"/>
    <property type="match status" value="1"/>
</dbReference>
<comment type="caution">
    <text evidence="3">The sequence shown here is derived from an EMBL/GenBank/DDBJ whole genome shotgun (WGS) entry which is preliminary data.</text>
</comment>
<gene>
    <name evidence="3" type="ORF">HU137_09615</name>
</gene>
<protein>
    <submittedName>
        <fullName evidence="3">T9SS type A sorting domain-containing protein</fullName>
    </submittedName>
</protein>
<dbReference type="NCBIfam" id="TIGR04183">
    <property type="entry name" value="Por_Secre_tail"/>
    <property type="match status" value="1"/>
</dbReference>
<evidence type="ECO:0000313" key="3">
    <source>
        <dbReference type="EMBL" id="MBA5630027.1"/>
    </source>
</evidence>
<evidence type="ECO:0000313" key="4">
    <source>
        <dbReference type="Proteomes" id="UP000552241"/>
    </source>
</evidence>
<dbReference type="EMBL" id="JACDZE010000003">
    <property type="protein sequence ID" value="MBA5630027.1"/>
    <property type="molecule type" value="Genomic_DNA"/>
</dbReference>
<dbReference type="InterPro" id="IPR026444">
    <property type="entry name" value="Secre_tail"/>
</dbReference>
<dbReference type="AlphaFoldDB" id="A0A838ZSS3"/>
<dbReference type="Proteomes" id="UP000552241">
    <property type="component" value="Unassembled WGS sequence"/>
</dbReference>
<evidence type="ECO:0000256" key="1">
    <source>
        <dbReference type="ARBA" id="ARBA00022729"/>
    </source>
</evidence>
<evidence type="ECO:0000259" key="2">
    <source>
        <dbReference type="Pfam" id="PF18962"/>
    </source>
</evidence>